<accession>A0A392V4W3</accession>
<organism evidence="1 2">
    <name type="scientific">Trifolium medium</name>
    <dbReference type="NCBI Taxonomy" id="97028"/>
    <lineage>
        <taxon>Eukaryota</taxon>
        <taxon>Viridiplantae</taxon>
        <taxon>Streptophyta</taxon>
        <taxon>Embryophyta</taxon>
        <taxon>Tracheophyta</taxon>
        <taxon>Spermatophyta</taxon>
        <taxon>Magnoliopsida</taxon>
        <taxon>eudicotyledons</taxon>
        <taxon>Gunneridae</taxon>
        <taxon>Pentapetalae</taxon>
        <taxon>rosids</taxon>
        <taxon>fabids</taxon>
        <taxon>Fabales</taxon>
        <taxon>Fabaceae</taxon>
        <taxon>Papilionoideae</taxon>
        <taxon>50 kb inversion clade</taxon>
        <taxon>NPAAA clade</taxon>
        <taxon>Hologalegina</taxon>
        <taxon>IRL clade</taxon>
        <taxon>Trifolieae</taxon>
        <taxon>Trifolium</taxon>
    </lineage>
</organism>
<keyword evidence="2" id="KW-1185">Reference proteome</keyword>
<evidence type="ECO:0000313" key="1">
    <source>
        <dbReference type="EMBL" id="MCI82482.1"/>
    </source>
</evidence>
<comment type="caution">
    <text evidence="1">The sequence shown here is derived from an EMBL/GenBank/DDBJ whole genome shotgun (WGS) entry which is preliminary data.</text>
</comment>
<dbReference type="AlphaFoldDB" id="A0A392V4W3"/>
<reference evidence="1 2" key="1">
    <citation type="journal article" date="2018" name="Front. Plant Sci.">
        <title>Red Clover (Trifolium pratense) and Zigzag Clover (T. medium) - A Picture of Genomic Similarities and Differences.</title>
        <authorList>
            <person name="Dluhosova J."/>
            <person name="Istvanek J."/>
            <person name="Nedelnik J."/>
            <person name="Repkova J."/>
        </authorList>
    </citation>
    <scope>NUCLEOTIDE SEQUENCE [LARGE SCALE GENOMIC DNA]</scope>
    <source>
        <strain evidence="2">cv. 10/8</strain>
        <tissue evidence="1">Leaf</tissue>
    </source>
</reference>
<name>A0A392V4W3_9FABA</name>
<feature type="non-terminal residue" evidence="1">
    <location>
        <position position="1"/>
    </location>
</feature>
<dbReference type="Proteomes" id="UP000265520">
    <property type="component" value="Unassembled WGS sequence"/>
</dbReference>
<dbReference type="EMBL" id="LXQA011044506">
    <property type="protein sequence ID" value="MCI82482.1"/>
    <property type="molecule type" value="Genomic_DNA"/>
</dbReference>
<protein>
    <submittedName>
        <fullName evidence="1">Uncharacterized protein</fullName>
    </submittedName>
</protein>
<sequence length="48" mass="4919">EDLYLKVFLGSKLSASESELSPSGSGIASGVVVSMLIGSETSRGSEEK</sequence>
<proteinExistence type="predicted"/>
<evidence type="ECO:0000313" key="2">
    <source>
        <dbReference type="Proteomes" id="UP000265520"/>
    </source>
</evidence>